<evidence type="ECO:0000313" key="11">
    <source>
        <dbReference type="Proteomes" id="UP000622552"/>
    </source>
</evidence>
<dbReference type="PROSITE" id="PS50109">
    <property type="entry name" value="HIS_KIN"/>
    <property type="match status" value="1"/>
</dbReference>
<dbReference type="Gene3D" id="3.30.565.10">
    <property type="entry name" value="Histidine kinase-like ATPase, C-terminal domain"/>
    <property type="match status" value="1"/>
</dbReference>
<dbReference type="Pfam" id="PF02518">
    <property type="entry name" value="HATPase_c"/>
    <property type="match status" value="1"/>
</dbReference>
<keyword evidence="7 8" id="KW-1133">Transmembrane helix</keyword>
<evidence type="ECO:0000256" key="4">
    <source>
        <dbReference type="ARBA" id="ARBA00022679"/>
    </source>
</evidence>
<keyword evidence="8" id="KW-0472">Membrane</keyword>
<keyword evidence="5 8" id="KW-0812">Transmembrane</keyword>
<dbReference type="Pfam" id="PF08376">
    <property type="entry name" value="NIT"/>
    <property type="match status" value="1"/>
</dbReference>
<evidence type="ECO:0000256" key="3">
    <source>
        <dbReference type="ARBA" id="ARBA00022553"/>
    </source>
</evidence>
<dbReference type="RefSeq" id="WP_197004876.1">
    <property type="nucleotide sequence ID" value="NZ_BONS01000017.1"/>
</dbReference>
<evidence type="ECO:0000256" key="5">
    <source>
        <dbReference type="ARBA" id="ARBA00022692"/>
    </source>
</evidence>
<evidence type="ECO:0000256" key="1">
    <source>
        <dbReference type="ARBA" id="ARBA00000085"/>
    </source>
</evidence>
<keyword evidence="11" id="KW-1185">Reference proteome</keyword>
<evidence type="ECO:0000256" key="8">
    <source>
        <dbReference type="SAM" id="Phobius"/>
    </source>
</evidence>
<dbReference type="InterPro" id="IPR050428">
    <property type="entry name" value="TCS_sensor_his_kinase"/>
</dbReference>
<dbReference type="InterPro" id="IPR003594">
    <property type="entry name" value="HATPase_dom"/>
</dbReference>
<organism evidence="10 11">
    <name type="scientific">Longispora fulva</name>
    <dbReference type="NCBI Taxonomy" id="619741"/>
    <lineage>
        <taxon>Bacteria</taxon>
        <taxon>Bacillati</taxon>
        <taxon>Actinomycetota</taxon>
        <taxon>Actinomycetes</taxon>
        <taxon>Micromonosporales</taxon>
        <taxon>Micromonosporaceae</taxon>
        <taxon>Longispora</taxon>
    </lineage>
</organism>
<dbReference type="GO" id="GO:0000160">
    <property type="term" value="P:phosphorelay signal transduction system"/>
    <property type="evidence" value="ECO:0007669"/>
    <property type="project" value="TreeGrafter"/>
</dbReference>
<evidence type="ECO:0000259" key="9">
    <source>
        <dbReference type="PROSITE" id="PS50109"/>
    </source>
</evidence>
<dbReference type="EC" id="2.7.13.3" evidence="2"/>
<dbReference type="SMART" id="SM00387">
    <property type="entry name" value="HATPase_c"/>
    <property type="match status" value="1"/>
</dbReference>
<comment type="catalytic activity">
    <reaction evidence="1">
        <text>ATP + protein L-histidine = ADP + protein N-phospho-L-histidine.</text>
        <dbReference type="EC" id="2.7.13.3"/>
    </reaction>
</comment>
<dbReference type="PANTHER" id="PTHR45436:SF5">
    <property type="entry name" value="SENSOR HISTIDINE KINASE TRCS"/>
    <property type="match status" value="1"/>
</dbReference>
<evidence type="ECO:0000256" key="2">
    <source>
        <dbReference type="ARBA" id="ARBA00012438"/>
    </source>
</evidence>
<evidence type="ECO:0000256" key="6">
    <source>
        <dbReference type="ARBA" id="ARBA00022777"/>
    </source>
</evidence>
<dbReference type="Proteomes" id="UP000622552">
    <property type="component" value="Unassembled WGS sequence"/>
</dbReference>
<dbReference type="SUPFAM" id="SSF55874">
    <property type="entry name" value="ATPase domain of HSP90 chaperone/DNA topoisomerase II/histidine kinase"/>
    <property type="match status" value="1"/>
</dbReference>
<keyword evidence="4" id="KW-0808">Transferase</keyword>
<dbReference type="InterPro" id="IPR005467">
    <property type="entry name" value="His_kinase_dom"/>
</dbReference>
<comment type="caution">
    <text evidence="10">The sequence shown here is derived from an EMBL/GenBank/DDBJ whole genome shotgun (WGS) entry which is preliminary data.</text>
</comment>
<accession>A0A8J7GK34</accession>
<feature type="transmembrane region" description="Helical" evidence="8">
    <location>
        <begin position="312"/>
        <end position="334"/>
    </location>
</feature>
<reference evidence="10" key="1">
    <citation type="submission" date="2020-11" db="EMBL/GenBank/DDBJ databases">
        <title>Sequencing the genomes of 1000 actinobacteria strains.</title>
        <authorList>
            <person name="Klenk H.-P."/>
        </authorList>
    </citation>
    <scope>NUCLEOTIDE SEQUENCE</scope>
    <source>
        <strain evidence="10">DSM 45356</strain>
    </source>
</reference>
<proteinExistence type="predicted"/>
<evidence type="ECO:0000256" key="7">
    <source>
        <dbReference type="ARBA" id="ARBA00022989"/>
    </source>
</evidence>
<dbReference type="InterPro" id="IPR036890">
    <property type="entry name" value="HATPase_C_sf"/>
</dbReference>
<sequence length="700" mass="73683">MRRAAGSPRLRSIRLQLLLPILISTLGLGALGTQQTSTALAAEDDAVRARVLAGTATATVGLIHELEREVAETGALRLRNGHMADQIVTTQRRRTDAALARYRAATRLDVPELFSPVTTADNALAGLPTTRGQALGGAGEQRVADQSYRSVLTLLLAVAEALPALIDDATLATKTRAIAALAAAGHLAAEERDLLRGVFTRGAFAPGELSTLAALVGSAEARQAEFYRVADDGGRATYDHTVKGPDVDVARALRDDALTGDQTPDRLRVDPDAWYVAQTQLLRRLYTVQISLATDLDDAAYARQEGARRSTVLTLALTGAVAVLSVLAALMLSAKTARRLRRLRRAALNVATESLPAAIAAVSVATEPGVVRDTHLAVASATDSSLTAGFDDEIGQVGGAFGTLHRQALRLAADQALLRIDVAATLVALSRRGQALINRQLQLLDDLERTESDPDTLAQLFALDHLAARMRRNEENLLLLAGGEPGRRFSQVELLEDVVRAAAAEIEEYPRVDTSDLAGLAIVGAAVADLVHLLAELLENAATFSPPDSRVSVTARQSIDGVDITIYDQGIGMADNSLVEVNARLAQPAALTAALAGTMGLLVVARLAARQGIEVTLRSHTGNGTAALVRVPNGLLAPVTGLRPRTAPSGPVARAFLRPPEPDHAAIDPEEIRSRLSSLAIGISAAAGHLSPHPGRADLD</sequence>
<dbReference type="GO" id="GO:0004673">
    <property type="term" value="F:protein histidine kinase activity"/>
    <property type="evidence" value="ECO:0007669"/>
    <property type="project" value="UniProtKB-EC"/>
</dbReference>
<protein>
    <recommendedName>
        <fullName evidence="2">histidine kinase</fullName>
        <ecNumber evidence="2">2.7.13.3</ecNumber>
    </recommendedName>
</protein>
<feature type="domain" description="Histidine kinase" evidence="9">
    <location>
        <begin position="530"/>
        <end position="635"/>
    </location>
</feature>
<dbReference type="GO" id="GO:0005886">
    <property type="term" value="C:plasma membrane"/>
    <property type="evidence" value="ECO:0007669"/>
    <property type="project" value="TreeGrafter"/>
</dbReference>
<keyword evidence="3" id="KW-0597">Phosphoprotein</keyword>
<evidence type="ECO:0000313" key="10">
    <source>
        <dbReference type="EMBL" id="MBG6138083.1"/>
    </source>
</evidence>
<dbReference type="EMBL" id="JADOUF010000001">
    <property type="protein sequence ID" value="MBG6138083.1"/>
    <property type="molecule type" value="Genomic_DNA"/>
</dbReference>
<gene>
    <name evidence="10" type="ORF">IW245_004277</name>
</gene>
<name>A0A8J7GK34_9ACTN</name>
<dbReference type="PANTHER" id="PTHR45436">
    <property type="entry name" value="SENSOR HISTIDINE KINASE YKOH"/>
    <property type="match status" value="1"/>
</dbReference>
<keyword evidence="6" id="KW-0418">Kinase</keyword>
<dbReference type="InterPro" id="IPR013587">
    <property type="entry name" value="Nitrate/nitrite_sensing"/>
</dbReference>
<dbReference type="AlphaFoldDB" id="A0A8J7GK34"/>